<dbReference type="PANTHER" id="PTHR47535">
    <property type="entry name" value="MUSCLE-SPECIFIC PROTEIN 300 KDA, ISOFORM G"/>
    <property type="match status" value="1"/>
</dbReference>
<keyword evidence="5" id="KW-0472">Membrane</keyword>
<dbReference type="SUPFAM" id="SSF46966">
    <property type="entry name" value="Spectrin repeat"/>
    <property type="match status" value="4"/>
</dbReference>
<dbReference type="Gene3D" id="1.20.58.60">
    <property type="match status" value="3"/>
</dbReference>
<evidence type="ECO:0000313" key="7">
    <source>
        <dbReference type="Proteomes" id="UP000502823"/>
    </source>
</evidence>
<dbReference type="Proteomes" id="UP000502823">
    <property type="component" value="Unassembled WGS sequence"/>
</dbReference>
<proteinExistence type="predicted"/>
<comment type="subcellular location">
    <subcellularLocation>
        <location evidence="1">Membrane</location>
    </subcellularLocation>
</comment>
<evidence type="ECO:0000313" key="6">
    <source>
        <dbReference type="EMBL" id="GFG37470.1"/>
    </source>
</evidence>
<name>A0A6L2Q0Q8_COPFO</name>
<dbReference type="OrthoDB" id="6618337at2759"/>
<gene>
    <name evidence="6" type="ORF">Cfor_07192</name>
</gene>
<keyword evidence="4" id="KW-1133">Transmembrane helix</keyword>
<dbReference type="EMBL" id="BLKM01000700">
    <property type="protein sequence ID" value="GFG37470.1"/>
    <property type="molecule type" value="Genomic_DNA"/>
</dbReference>
<protein>
    <recommendedName>
        <fullName evidence="8">KASH domain-containing protein</fullName>
    </recommendedName>
</protein>
<evidence type="ECO:0000256" key="2">
    <source>
        <dbReference type="ARBA" id="ARBA00022692"/>
    </source>
</evidence>
<comment type="caution">
    <text evidence="6">The sequence shown here is derived from an EMBL/GenBank/DDBJ whole genome shotgun (WGS) entry which is preliminary data.</text>
</comment>
<keyword evidence="2" id="KW-0812">Transmembrane</keyword>
<dbReference type="GO" id="GO:0005737">
    <property type="term" value="C:cytoplasm"/>
    <property type="evidence" value="ECO:0007669"/>
    <property type="project" value="TreeGrafter"/>
</dbReference>
<accession>A0A6L2Q0Q8</accession>
<dbReference type="InterPro" id="IPR002017">
    <property type="entry name" value="Spectrin_repeat"/>
</dbReference>
<dbReference type="InParanoid" id="A0A6L2Q0Q8"/>
<dbReference type="GO" id="GO:0051015">
    <property type="term" value="F:actin filament binding"/>
    <property type="evidence" value="ECO:0007669"/>
    <property type="project" value="TreeGrafter"/>
</dbReference>
<dbReference type="CDD" id="cd00176">
    <property type="entry name" value="SPEC"/>
    <property type="match status" value="2"/>
</dbReference>
<dbReference type="InterPro" id="IPR018159">
    <property type="entry name" value="Spectrin/alpha-actinin"/>
</dbReference>
<evidence type="ECO:0008006" key="8">
    <source>
        <dbReference type="Google" id="ProtNLM"/>
    </source>
</evidence>
<dbReference type="GO" id="GO:0034993">
    <property type="term" value="C:meiotic nuclear membrane microtubule tethering complex"/>
    <property type="evidence" value="ECO:0007669"/>
    <property type="project" value="TreeGrafter"/>
</dbReference>
<dbReference type="FunFam" id="1.20.58.60:FF:000171">
    <property type="entry name" value="Uncharacterized protein, isoform B"/>
    <property type="match status" value="1"/>
</dbReference>
<evidence type="ECO:0000256" key="1">
    <source>
        <dbReference type="ARBA" id="ARBA00004370"/>
    </source>
</evidence>
<evidence type="ECO:0000256" key="5">
    <source>
        <dbReference type="ARBA" id="ARBA00023136"/>
    </source>
</evidence>
<sequence>MKPQNTVHRWHRSSNRCHRSKVLSIRKGSRGGRKSWKNVCGLSADKKHRILTVWTLLEEVLRLSQEQQQWLESQEQILKDMDSRRGQMSQEEIQDLISKVEVTIRDIESRDPALKILDQTYEKLLKDSGLEVENLKQLTSVVPSTLLRWHQLIPTASAIIERLRQELRVYCDFTMAHEAAVLSLVKVNAQLTHIQQLATPEDLAMPRKRLQQIEQLESELEANSGLLRNADECGLEVMKISRPDKLPAVQEMIDEYQLLWKDIKSQIAVIKTECRDEIQKKVDESIQVETLRFEQDSAVQVDTLPTLTKLTARDAYLYELETAIQECITNLNSLEHALCSPIPPQGSSGQGSSPHMPKLMATCQSSVELVRHLSTVLISESHVSEECARTSEVRELTARYDNLVSQARAREQRIRESNDSPKHTLVVTTFIVPYSESARLTCPLCSRKNWQQLDNDLWRLEQWLQFAEGTQGSQMAPPINIEQLEDTIQDHREFLMDLESHKNIVVSLNIVGTHLADHTEDSERAEQLRTRLVTTNSRWDAVCCAAAAWQTKLQTALMENAEFHQMIEELVAWLEKTENIIRQAEPVDLTDELEVIEAKYNKFRELRSDLERCEPRVMSLQEAADQLLRKSEGPEGASTTWSRLTDLRLRLQSLRRLTGVYILKLGAVLGQDTSELGMSIATNGRSTAATTLMSLSQEVSKMAVLLAVAFKWDEY</sequence>
<dbReference type="GO" id="GO:0007097">
    <property type="term" value="P:nuclear migration"/>
    <property type="evidence" value="ECO:0007669"/>
    <property type="project" value="TreeGrafter"/>
</dbReference>
<keyword evidence="7" id="KW-1185">Reference proteome</keyword>
<dbReference type="InterPro" id="IPR052403">
    <property type="entry name" value="LINC-complex_assoc"/>
</dbReference>
<dbReference type="SMART" id="SM00150">
    <property type="entry name" value="SPEC"/>
    <property type="match status" value="4"/>
</dbReference>
<keyword evidence="3" id="KW-0677">Repeat</keyword>
<evidence type="ECO:0000256" key="3">
    <source>
        <dbReference type="ARBA" id="ARBA00022737"/>
    </source>
</evidence>
<dbReference type="AlphaFoldDB" id="A0A6L2Q0Q8"/>
<dbReference type="Pfam" id="PF00435">
    <property type="entry name" value="Spectrin"/>
    <property type="match status" value="2"/>
</dbReference>
<dbReference type="GO" id="GO:0005640">
    <property type="term" value="C:nuclear outer membrane"/>
    <property type="evidence" value="ECO:0007669"/>
    <property type="project" value="TreeGrafter"/>
</dbReference>
<organism evidence="6 7">
    <name type="scientific">Coptotermes formosanus</name>
    <name type="common">Formosan subterranean termite</name>
    <dbReference type="NCBI Taxonomy" id="36987"/>
    <lineage>
        <taxon>Eukaryota</taxon>
        <taxon>Metazoa</taxon>
        <taxon>Ecdysozoa</taxon>
        <taxon>Arthropoda</taxon>
        <taxon>Hexapoda</taxon>
        <taxon>Insecta</taxon>
        <taxon>Pterygota</taxon>
        <taxon>Neoptera</taxon>
        <taxon>Polyneoptera</taxon>
        <taxon>Dictyoptera</taxon>
        <taxon>Blattodea</taxon>
        <taxon>Blattoidea</taxon>
        <taxon>Termitoidae</taxon>
        <taxon>Rhinotermitidae</taxon>
        <taxon>Coptotermes</taxon>
    </lineage>
</organism>
<dbReference type="PANTHER" id="PTHR47535:SF1">
    <property type="entry name" value="NESPRIN-1"/>
    <property type="match status" value="1"/>
</dbReference>
<evidence type="ECO:0000256" key="4">
    <source>
        <dbReference type="ARBA" id="ARBA00022989"/>
    </source>
</evidence>
<reference evidence="7" key="1">
    <citation type="submission" date="2020-01" db="EMBL/GenBank/DDBJ databases">
        <title>Draft genome sequence of the Termite Coptotermes fromosanus.</title>
        <authorList>
            <person name="Itakura S."/>
            <person name="Yosikawa Y."/>
            <person name="Umezawa K."/>
        </authorList>
    </citation>
    <scope>NUCLEOTIDE SEQUENCE [LARGE SCALE GENOMIC DNA]</scope>
</reference>